<keyword evidence="2 4" id="KW-0418">Kinase</keyword>
<keyword evidence="1" id="KW-0808">Transferase</keyword>
<gene>
    <name evidence="4" type="ORF">OU682_17800</name>
</gene>
<dbReference type="RefSeq" id="WP_268943546.1">
    <property type="nucleotide sequence ID" value="NZ_JAPTYD010000039.1"/>
</dbReference>
<dbReference type="SUPFAM" id="SSF53067">
    <property type="entry name" value="Actin-like ATPase domain"/>
    <property type="match status" value="1"/>
</dbReference>
<dbReference type="PANTHER" id="PTHR43435:SF4">
    <property type="entry name" value="FGGY CARBOHYDRATE KINASE DOMAIN-CONTAINING PROTEIN"/>
    <property type="match status" value="1"/>
</dbReference>
<comment type="caution">
    <text evidence="4">The sequence shown here is derived from an EMBL/GenBank/DDBJ whole genome shotgun (WGS) entry which is preliminary data.</text>
</comment>
<reference evidence="4" key="1">
    <citation type="submission" date="2022-12" db="EMBL/GenBank/DDBJ databases">
        <title>Paracoccus sp. EF6 isolated from a lake water.</title>
        <authorList>
            <person name="Liu H."/>
        </authorList>
    </citation>
    <scope>NUCLEOTIDE SEQUENCE</scope>
    <source>
        <strain evidence="4">EF6</strain>
    </source>
</reference>
<evidence type="ECO:0000313" key="4">
    <source>
        <dbReference type="EMBL" id="MCZ0963462.1"/>
    </source>
</evidence>
<evidence type="ECO:0000313" key="5">
    <source>
        <dbReference type="Proteomes" id="UP001149822"/>
    </source>
</evidence>
<dbReference type="Gene3D" id="3.30.420.40">
    <property type="match status" value="1"/>
</dbReference>
<dbReference type="EMBL" id="JAPTYD010000039">
    <property type="protein sequence ID" value="MCZ0963462.1"/>
    <property type="molecule type" value="Genomic_DNA"/>
</dbReference>
<keyword evidence="5" id="KW-1185">Reference proteome</keyword>
<evidence type="ECO:0000259" key="3">
    <source>
        <dbReference type="Pfam" id="PF00370"/>
    </source>
</evidence>
<dbReference type="Proteomes" id="UP001149822">
    <property type="component" value="Unassembled WGS sequence"/>
</dbReference>
<evidence type="ECO:0000256" key="2">
    <source>
        <dbReference type="ARBA" id="ARBA00022777"/>
    </source>
</evidence>
<evidence type="ECO:0000256" key="1">
    <source>
        <dbReference type="ARBA" id="ARBA00022679"/>
    </source>
</evidence>
<dbReference type="GO" id="GO:0016301">
    <property type="term" value="F:kinase activity"/>
    <property type="evidence" value="ECO:0007669"/>
    <property type="project" value="UniProtKB-KW"/>
</dbReference>
<accession>A0ABT4JA36</accession>
<feature type="domain" description="Carbohydrate kinase FGGY N-terminal" evidence="3">
    <location>
        <begin position="7"/>
        <end position="124"/>
    </location>
</feature>
<organism evidence="4 5">
    <name type="scientific">Paracoccus benzoatiresistens</name>
    <dbReference type="NCBI Taxonomy" id="2997341"/>
    <lineage>
        <taxon>Bacteria</taxon>
        <taxon>Pseudomonadati</taxon>
        <taxon>Pseudomonadota</taxon>
        <taxon>Alphaproteobacteria</taxon>
        <taxon>Rhodobacterales</taxon>
        <taxon>Paracoccaceae</taxon>
        <taxon>Paracoccus</taxon>
    </lineage>
</organism>
<feature type="non-terminal residue" evidence="4">
    <location>
        <position position="126"/>
    </location>
</feature>
<name>A0ABT4JA36_9RHOB</name>
<protein>
    <submittedName>
        <fullName evidence="4">FGGY family carbohydrate kinase</fullName>
    </submittedName>
</protein>
<dbReference type="InterPro" id="IPR018484">
    <property type="entry name" value="FGGY_N"/>
</dbReference>
<sequence length="126" mass="13000">MTTNPVFLGIDVGTGSARAGLFDAAGRMLSSAKRDIALWREGAGIAEQSSDDIWSAVCAATREAVAGAGLDPAAIAGIGFDATCSLVVLDRDGRPLSVSATGDPARNIIVWMDHRAVAQAERINAM</sequence>
<dbReference type="PANTHER" id="PTHR43435">
    <property type="entry name" value="RIBULOKINASE"/>
    <property type="match status" value="1"/>
</dbReference>
<dbReference type="InterPro" id="IPR043129">
    <property type="entry name" value="ATPase_NBD"/>
</dbReference>
<proteinExistence type="predicted"/>
<dbReference type="Pfam" id="PF00370">
    <property type="entry name" value="FGGY_N"/>
    <property type="match status" value="1"/>
</dbReference>